<dbReference type="Gene3D" id="1.20.5.170">
    <property type="match status" value="1"/>
</dbReference>
<dbReference type="InterPro" id="IPR005129">
    <property type="entry name" value="GTPase_ArgK"/>
</dbReference>
<name>A0A381QDT4_9ZZZZ</name>
<protein>
    <recommendedName>
        <fullName evidence="3">AAA+ ATPase domain-containing protein</fullName>
    </recommendedName>
</protein>
<organism evidence="2">
    <name type="scientific">marine metagenome</name>
    <dbReference type="NCBI Taxonomy" id="408172"/>
    <lineage>
        <taxon>unclassified sequences</taxon>
        <taxon>metagenomes</taxon>
        <taxon>ecological metagenomes</taxon>
    </lineage>
</organism>
<comment type="similarity">
    <text evidence="1">Belongs to the SIMIBI class G3E GTPase family. ArgK/MeaB subfamily.</text>
</comment>
<sequence>MNTSDIELLAQSITSGDRKAIANGITLVESTKKEDRALSEQLLNKLKTSTNDSIRIGISGPPGVGKSTFIEALGHPILETGEHLAILAIDPSSSISGGSILGDKTRMESLSRSENTFIRPSPSGGNLGGVNRSTRESISILEAAGYSVILVETVGVGQAETEVFEMTDIFLVLLNPGGGDELQGIKRGIIELADILVVNKSDGNLLATSKSTMLDYKNALKLLKPRIKEWTIPILACSALQKEGINEVWDQILELNNHLISTGQLKDNRHKQNEIWLKNKKKNLILSAIESDETLIDKLSETKKTQWQEIQETSFLSSVIKKIKEKMK</sequence>
<dbReference type="GO" id="GO:0005525">
    <property type="term" value="F:GTP binding"/>
    <property type="evidence" value="ECO:0007669"/>
    <property type="project" value="InterPro"/>
</dbReference>
<dbReference type="PANTHER" id="PTHR23408">
    <property type="entry name" value="METHYLMALONYL-COA MUTASE"/>
    <property type="match status" value="1"/>
</dbReference>
<gene>
    <name evidence="2" type="ORF">METZ01_LOCUS30326</name>
</gene>
<evidence type="ECO:0000313" key="2">
    <source>
        <dbReference type="EMBL" id="SUZ77472.1"/>
    </source>
</evidence>
<dbReference type="GO" id="GO:0005737">
    <property type="term" value="C:cytoplasm"/>
    <property type="evidence" value="ECO:0007669"/>
    <property type="project" value="TreeGrafter"/>
</dbReference>
<dbReference type="EMBL" id="UINC01001317">
    <property type="protein sequence ID" value="SUZ77472.1"/>
    <property type="molecule type" value="Genomic_DNA"/>
</dbReference>
<reference evidence="2" key="1">
    <citation type="submission" date="2018-05" db="EMBL/GenBank/DDBJ databases">
        <authorList>
            <person name="Lanie J.A."/>
            <person name="Ng W.-L."/>
            <person name="Kazmierczak K.M."/>
            <person name="Andrzejewski T.M."/>
            <person name="Davidsen T.M."/>
            <person name="Wayne K.J."/>
            <person name="Tettelin H."/>
            <person name="Glass J.I."/>
            <person name="Rusch D."/>
            <person name="Podicherti R."/>
            <person name="Tsui H.-C.T."/>
            <person name="Winkler M.E."/>
        </authorList>
    </citation>
    <scope>NUCLEOTIDE SEQUENCE</scope>
</reference>
<dbReference type="Pfam" id="PF03308">
    <property type="entry name" value="MeaB"/>
    <property type="match status" value="1"/>
</dbReference>
<dbReference type="CDD" id="cd03114">
    <property type="entry name" value="MMAA-like"/>
    <property type="match status" value="1"/>
</dbReference>
<dbReference type="SUPFAM" id="SSF52540">
    <property type="entry name" value="P-loop containing nucleoside triphosphate hydrolases"/>
    <property type="match status" value="1"/>
</dbReference>
<evidence type="ECO:0000256" key="1">
    <source>
        <dbReference type="ARBA" id="ARBA00009625"/>
    </source>
</evidence>
<dbReference type="GO" id="GO:0003924">
    <property type="term" value="F:GTPase activity"/>
    <property type="evidence" value="ECO:0007669"/>
    <property type="project" value="InterPro"/>
</dbReference>
<dbReference type="AlphaFoldDB" id="A0A381QDT4"/>
<evidence type="ECO:0008006" key="3">
    <source>
        <dbReference type="Google" id="ProtNLM"/>
    </source>
</evidence>
<dbReference type="PANTHER" id="PTHR23408:SF3">
    <property type="entry name" value="METHYLMALONIC ACIDURIA TYPE A PROTEIN, MITOCHONDRIAL"/>
    <property type="match status" value="1"/>
</dbReference>
<accession>A0A381QDT4</accession>
<dbReference type="InterPro" id="IPR027417">
    <property type="entry name" value="P-loop_NTPase"/>
</dbReference>
<proteinExistence type="inferred from homology"/>
<dbReference type="NCBIfam" id="NF006958">
    <property type="entry name" value="PRK09435.1"/>
    <property type="match status" value="1"/>
</dbReference>
<dbReference type="NCBIfam" id="TIGR00750">
    <property type="entry name" value="lao"/>
    <property type="match status" value="1"/>
</dbReference>
<dbReference type="Gene3D" id="3.40.50.300">
    <property type="entry name" value="P-loop containing nucleotide triphosphate hydrolases"/>
    <property type="match status" value="1"/>
</dbReference>